<reference evidence="2" key="2">
    <citation type="submission" date="2023-01" db="EMBL/GenBank/DDBJ databases">
        <title>Draft genome sequence of Portibacter lacus strain NBRC 108769.</title>
        <authorList>
            <person name="Sun Q."/>
            <person name="Mori K."/>
        </authorList>
    </citation>
    <scope>NUCLEOTIDE SEQUENCE</scope>
    <source>
        <strain evidence="2">NBRC 108769</strain>
    </source>
</reference>
<dbReference type="AlphaFoldDB" id="A0AA37STT0"/>
<dbReference type="EMBL" id="BSOH01000037">
    <property type="protein sequence ID" value="GLR20107.1"/>
    <property type="molecule type" value="Genomic_DNA"/>
</dbReference>
<proteinExistence type="predicted"/>
<comment type="caution">
    <text evidence="2">The sequence shown here is derived from an EMBL/GenBank/DDBJ whole genome shotgun (WGS) entry which is preliminary data.</text>
</comment>
<dbReference type="PROSITE" id="PS51257">
    <property type="entry name" value="PROKAR_LIPOPROTEIN"/>
    <property type="match status" value="1"/>
</dbReference>
<evidence type="ECO:0000256" key="1">
    <source>
        <dbReference type="SAM" id="SignalP"/>
    </source>
</evidence>
<gene>
    <name evidence="2" type="ORF">GCM10007940_47230</name>
</gene>
<sequence>MKTYILRLSIFIAVASFASCDNATKTADTMDAKDDVTVAEMKYTISPFSESPAFTDAAIQSMDYQNGKFNFGVTGSEYKLGNQTPDAEVKMCANSSKGQHIHLIVDNEPYAAKYTADFDYEIADGEHYLLAFLSRSYHESIKTDQANVAQKIEVKNNSIVAGEDIKEPMLFYSRPKGTYVGQKDTEKIMLDFYLANTTLAANGNKVKAEINGEEHMFDKWQPYFIEGLPMGDNTITLTLVDKDGKTVDTPLNPVTRTFKLEKDPAPAD</sequence>
<dbReference type="RefSeq" id="WP_235294946.1">
    <property type="nucleotide sequence ID" value="NZ_BSOH01000037.1"/>
</dbReference>
<evidence type="ECO:0000313" key="2">
    <source>
        <dbReference type="EMBL" id="GLR20107.1"/>
    </source>
</evidence>
<dbReference type="Proteomes" id="UP001156666">
    <property type="component" value="Unassembled WGS sequence"/>
</dbReference>
<keyword evidence="1" id="KW-0732">Signal</keyword>
<evidence type="ECO:0000313" key="3">
    <source>
        <dbReference type="Proteomes" id="UP001156666"/>
    </source>
</evidence>
<accession>A0AA37STT0</accession>
<protein>
    <recommendedName>
        <fullName evidence="4">Phosphopeptide-binding protein</fullName>
    </recommendedName>
</protein>
<reference evidence="2" key="1">
    <citation type="journal article" date="2014" name="Int. J. Syst. Evol. Microbiol.">
        <title>Complete genome sequence of Corynebacterium casei LMG S-19264T (=DSM 44701T), isolated from a smear-ripened cheese.</title>
        <authorList>
            <consortium name="US DOE Joint Genome Institute (JGI-PGF)"/>
            <person name="Walter F."/>
            <person name="Albersmeier A."/>
            <person name="Kalinowski J."/>
            <person name="Ruckert C."/>
        </authorList>
    </citation>
    <scope>NUCLEOTIDE SEQUENCE</scope>
    <source>
        <strain evidence="2">NBRC 108769</strain>
    </source>
</reference>
<feature type="chain" id="PRO_5041381740" description="Phosphopeptide-binding protein" evidence="1">
    <location>
        <begin position="19"/>
        <end position="268"/>
    </location>
</feature>
<organism evidence="2 3">
    <name type="scientific">Portibacter lacus</name>
    <dbReference type="NCBI Taxonomy" id="1099794"/>
    <lineage>
        <taxon>Bacteria</taxon>
        <taxon>Pseudomonadati</taxon>
        <taxon>Bacteroidota</taxon>
        <taxon>Saprospiria</taxon>
        <taxon>Saprospirales</taxon>
        <taxon>Haliscomenobacteraceae</taxon>
        <taxon>Portibacter</taxon>
    </lineage>
</organism>
<feature type="signal peptide" evidence="1">
    <location>
        <begin position="1"/>
        <end position="18"/>
    </location>
</feature>
<name>A0AA37STT0_9BACT</name>
<evidence type="ECO:0008006" key="4">
    <source>
        <dbReference type="Google" id="ProtNLM"/>
    </source>
</evidence>
<keyword evidence="3" id="KW-1185">Reference proteome</keyword>